<dbReference type="PANTHER" id="PTHR47723:SF19">
    <property type="entry name" value="POLYNUCLEOTIDYL TRANSFERASE, RIBONUCLEASE H-LIKE SUPERFAMILY PROTEIN"/>
    <property type="match status" value="1"/>
</dbReference>
<dbReference type="SUPFAM" id="SSF53098">
    <property type="entry name" value="Ribonuclease H-like"/>
    <property type="match status" value="1"/>
</dbReference>
<dbReference type="CDD" id="cd06222">
    <property type="entry name" value="RNase_H_like"/>
    <property type="match status" value="1"/>
</dbReference>
<protein>
    <recommendedName>
        <fullName evidence="1">RNase H type-1 domain-containing protein</fullName>
    </recommendedName>
</protein>
<dbReference type="InterPro" id="IPR044730">
    <property type="entry name" value="RNase_H-like_dom_plant"/>
</dbReference>
<dbReference type="InterPro" id="IPR036397">
    <property type="entry name" value="RNaseH_sf"/>
</dbReference>
<sequence length="164" mass="17979">MEWHILVSCNFAWSCFGRCHFCPLHKHVYGCVVRDPDGGLVSTFAGVFPGSVAPELAEIMGIREALSWLKDHSYSQATIETDSLVCVEAIRSAATFVSAFGLVVDECKNSLKSLLNVTIVFVKRFANRVAHFVARHSVSLAERMFPINSVPSDLLSILASDCSV</sequence>
<dbReference type="InterPro" id="IPR053151">
    <property type="entry name" value="RNase_H-like"/>
</dbReference>
<feature type="domain" description="RNase H type-1" evidence="1">
    <location>
        <begin position="29"/>
        <end position="136"/>
    </location>
</feature>
<comment type="caution">
    <text evidence="2">The sequence shown here is derived from an EMBL/GenBank/DDBJ whole genome shotgun (WGS) entry which is preliminary data.</text>
</comment>
<dbReference type="InterPro" id="IPR012337">
    <property type="entry name" value="RNaseH-like_sf"/>
</dbReference>
<evidence type="ECO:0000259" key="1">
    <source>
        <dbReference type="Pfam" id="PF13456"/>
    </source>
</evidence>
<reference evidence="2 3" key="1">
    <citation type="journal article" date="2020" name="bioRxiv">
        <title>Sequence and annotation of 42 cannabis genomes reveals extensive copy number variation in cannabinoid synthesis and pathogen resistance genes.</title>
        <authorList>
            <person name="Mckernan K.J."/>
            <person name="Helbert Y."/>
            <person name="Kane L.T."/>
            <person name="Ebling H."/>
            <person name="Zhang L."/>
            <person name="Liu B."/>
            <person name="Eaton Z."/>
            <person name="Mclaughlin S."/>
            <person name="Kingan S."/>
            <person name="Baybayan P."/>
            <person name="Concepcion G."/>
            <person name="Jordan M."/>
            <person name="Riva A."/>
            <person name="Barbazuk W."/>
            <person name="Harkins T."/>
        </authorList>
    </citation>
    <scope>NUCLEOTIDE SEQUENCE [LARGE SCALE GENOMIC DNA]</scope>
    <source>
        <strain evidence="3">cv. Jamaican Lion 4</strain>
        <tissue evidence="2">Leaf</tissue>
    </source>
</reference>
<name>A0A7J6FN93_CANSA</name>
<dbReference type="Proteomes" id="UP000583929">
    <property type="component" value="Unassembled WGS sequence"/>
</dbReference>
<dbReference type="Pfam" id="PF13456">
    <property type="entry name" value="RVT_3"/>
    <property type="match status" value="1"/>
</dbReference>
<evidence type="ECO:0000313" key="2">
    <source>
        <dbReference type="EMBL" id="KAF4372183.1"/>
    </source>
</evidence>
<dbReference type="Gene3D" id="3.30.420.10">
    <property type="entry name" value="Ribonuclease H-like superfamily/Ribonuclease H"/>
    <property type="match status" value="1"/>
</dbReference>
<dbReference type="AlphaFoldDB" id="A0A7J6FN93"/>
<keyword evidence="3" id="KW-1185">Reference proteome</keyword>
<accession>A0A7J6FN93</accession>
<dbReference type="GO" id="GO:0003676">
    <property type="term" value="F:nucleic acid binding"/>
    <property type="evidence" value="ECO:0007669"/>
    <property type="project" value="InterPro"/>
</dbReference>
<organism evidence="2 3">
    <name type="scientific">Cannabis sativa</name>
    <name type="common">Hemp</name>
    <name type="synonym">Marijuana</name>
    <dbReference type="NCBI Taxonomy" id="3483"/>
    <lineage>
        <taxon>Eukaryota</taxon>
        <taxon>Viridiplantae</taxon>
        <taxon>Streptophyta</taxon>
        <taxon>Embryophyta</taxon>
        <taxon>Tracheophyta</taxon>
        <taxon>Spermatophyta</taxon>
        <taxon>Magnoliopsida</taxon>
        <taxon>eudicotyledons</taxon>
        <taxon>Gunneridae</taxon>
        <taxon>Pentapetalae</taxon>
        <taxon>rosids</taxon>
        <taxon>fabids</taxon>
        <taxon>Rosales</taxon>
        <taxon>Cannabaceae</taxon>
        <taxon>Cannabis</taxon>
    </lineage>
</organism>
<dbReference type="PANTHER" id="PTHR47723">
    <property type="entry name" value="OS05G0353850 PROTEIN"/>
    <property type="match status" value="1"/>
</dbReference>
<dbReference type="EMBL" id="JAATIQ010000190">
    <property type="protein sequence ID" value="KAF4372183.1"/>
    <property type="molecule type" value="Genomic_DNA"/>
</dbReference>
<evidence type="ECO:0000313" key="3">
    <source>
        <dbReference type="Proteomes" id="UP000583929"/>
    </source>
</evidence>
<dbReference type="GO" id="GO:0004523">
    <property type="term" value="F:RNA-DNA hybrid ribonuclease activity"/>
    <property type="evidence" value="ECO:0007669"/>
    <property type="project" value="InterPro"/>
</dbReference>
<gene>
    <name evidence="2" type="ORF">G4B88_016239</name>
</gene>
<proteinExistence type="predicted"/>
<dbReference type="InterPro" id="IPR002156">
    <property type="entry name" value="RNaseH_domain"/>
</dbReference>